<dbReference type="Pfam" id="PF22725">
    <property type="entry name" value="GFO_IDH_MocA_C3"/>
    <property type="match status" value="1"/>
</dbReference>
<dbReference type="InterPro" id="IPR050463">
    <property type="entry name" value="Gfo/Idh/MocA_oxidrdct_glycsds"/>
</dbReference>
<evidence type="ECO:0000259" key="3">
    <source>
        <dbReference type="Pfam" id="PF22725"/>
    </source>
</evidence>
<name>A0A8J3R023_9ACTN</name>
<organism evidence="4 5">
    <name type="scientific">Rugosimonospora africana</name>
    <dbReference type="NCBI Taxonomy" id="556532"/>
    <lineage>
        <taxon>Bacteria</taxon>
        <taxon>Bacillati</taxon>
        <taxon>Actinomycetota</taxon>
        <taxon>Actinomycetes</taxon>
        <taxon>Micromonosporales</taxon>
        <taxon>Micromonosporaceae</taxon>
        <taxon>Rugosimonospora</taxon>
    </lineage>
</organism>
<dbReference type="InterPro" id="IPR055170">
    <property type="entry name" value="GFO_IDH_MocA-like_dom"/>
</dbReference>
<dbReference type="PANTHER" id="PTHR43818:SF11">
    <property type="entry name" value="BCDNA.GH03377"/>
    <property type="match status" value="1"/>
</dbReference>
<dbReference type="Gene3D" id="3.40.50.720">
    <property type="entry name" value="NAD(P)-binding Rossmann-like Domain"/>
    <property type="match status" value="1"/>
</dbReference>
<gene>
    <name evidence="4" type="ORF">Raf01_75510</name>
</gene>
<accession>A0A8J3R023</accession>
<evidence type="ECO:0000259" key="2">
    <source>
        <dbReference type="Pfam" id="PF01408"/>
    </source>
</evidence>
<feature type="domain" description="Gfo/Idh/MocA-like oxidoreductase N-terminal" evidence="2">
    <location>
        <begin position="15"/>
        <end position="132"/>
    </location>
</feature>
<keyword evidence="1" id="KW-0560">Oxidoreductase</keyword>
<evidence type="ECO:0000313" key="5">
    <source>
        <dbReference type="Proteomes" id="UP000642748"/>
    </source>
</evidence>
<feature type="domain" description="GFO/IDH/MocA-like oxidoreductase" evidence="3">
    <location>
        <begin position="144"/>
        <end position="281"/>
    </location>
</feature>
<dbReference type="Pfam" id="PF01408">
    <property type="entry name" value="GFO_IDH_MocA"/>
    <property type="match status" value="1"/>
</dbReference>
<comment type="caution">
    <text evidence="4">The sequence shown here is derived from an EMBL/GenBank/DDBJ whole genome shotgun (WGS) entry which is preliminary data.</text>
</comment>
<sequence length="367" mass="39296">MNETRSVETRSEAPLRMGVIGIGWAGQQHLEALSARADVEVVALAGMEAELLGQLADKHGVASRYERWEDLLDSAQIDAVVVAVPTALHAPIAIAALERGLHVLCEKPIAESAERAEAMVAAARKAGRVLEIAFNHRRRGDIEMLKGVVDRGELGRIYYAKAWWLRRSGIPQPGSWFTRKESAGGGPLVDIGIHVLDFALHLMGEPAVTAANATTFAEFGPRGRGGEPSGATDFVFDVEDFATALLRLEKDAALTIETSWAGYRAKADEIGVTLYGTEGGAELVITGYKPVGRLRVFKDDVGPEKETELTAEPGRGHAAVAETFVATVLAGPDAWPAYDGSLALSRARIIDACYESARTAQQVEVSA</sequence>
<dbReference type="EMBL" id="BONZ01000080">
    <property type="protein sequence ID" value="GIH19379.1"/>
    <property type="molecule type" value="Genomic_DNA"/>
</dbReference>
<dbReference type="InterPro" id="IPR036291">
    <property type="entry name" value="NAD(P)-bd_dom_sf"/>
</dbReference>
<keyword evidence="5" id="KW-1185">Reference proteome</keyword>
<dbReference type="SUPFAM" id="SSF55347">
    <property type="entry name" value="Glyceraldehyde-3-phosphate dehydrogenase-like, C-terminal domain"/>
    <property type="match status" value="1"/>
</dbReference>
<dbReference type="Gene3D" id="3.30.360.10">
    <property type="entry name" value="Dihydrodipicolinate Reductase, domain 2"/>
    <property type="match status" value="1"/>
</dbReference>
<dbReference type="GO" id="GO:0000166">
    <property type="term" value="F:nucleotide binding"/>
    <property type="evidence" value="ECO:0007669"/>
    <property type="project" value="InterPro"/>
</dbReference>
<evidence type="ECO:0000313" key="4">
    <source>
        <dbReference type="EMBL" id="GIH19379.1"/>
    </source>
</evidence>
<dbReference type="SUPFAM" id="SSF51735">
    <property type="entry name" value="NAD(P)-binding Rossmann-fold domains"/>
    <property type="match status" value="1"/>
</dbReference>
<dbReference type="GO" id="GO:0016491">
    <property type="term" value="F:oxidoreductase activity"/>
    <property type="evidence" value="ECO:0007669"/>
    <property type="project" value="UniProtKB-KW"/>
</dbReference>
<dbReference type="Proteomes" id="UP000642748">
    <property type="component" value="Unassembled WGS sequence"/>
</dbReference>
<protein>
    <submittedName>
        <fullName evidence="4">Oxidoreductase</fullName>
    </submittedName>
</protein>
<reference evidence="4" key="1">
    <citation type="submission" date="2021-01" db="EMBL/GenBank/DDBJ databases">
        <title>Whole genome shotgun sequence of Rugosimonospora africana NBRC 104875.</title>
        <authorList>
            <person name="Komaki H."/>
            <person name="Tamura T."/>
        </authorList>
    </citation>
    <scope>NUCLEOTIDE SEQUENCE</scope>
    <source>
        <strain evidence="4">NBRC 104875</strain>
    </source>
</reference>
<dbReference type="PANTHER" id="PTHR43818">
    <property type="entry name" value="BCDNA.GH03377"/>
    <property type="match status" value="1"/>
</dbReference>
<dbReference type="InterPro" id="IPR000683">
    <property type="entry name" value="Gfo/Idh/MocA-like_OxRdtase_N"/>
</dbReference>
<proteinExistence type="predicted"/>
<evidence type="ECO:0000256" key="1">
    <source>
        <dbReference type="ARBA" id="ARBA00023002"/>
    </source>
</evidence>
<dbReference type="RefSeq" id="WP_203922841.1">
    <property type="nucleotide sequence ID" value="NZ_BONZ01000080.1"/>
</dbReference>
<dbReference type="AlphaFoldDB" id="A0A8J3R023"/>